<keyword evidence="2" id="KW-1133">Transmembrane helix</keyword>
<evidence type="ECO:0000313" key="4">
    <source>
        <dbReference type="Proteomes" id="UP001489004"/>
    </source>
</evidence>
<accession>A0AAW1PTM0</accession>
<keyword evidence="1" id="KW-0175">Coiled coil</keyword>
<sequence>MLLRFLVLSGAPPADLVNREKVRELTNVVEHMHQREDQYRRKLQELQEEIDVRQREKKKVLVKLQRARGELVNYQEHLETVQQDTQQVRVQARPSSWGVHASCLLAALCVTWFSYQDYPALERKLAATICFPVFWIWVASLAASTPNHRITAVLYCTCWFLIGFVSCHKFHIC</sequence>
<evidence type="ECO:0000256" key="1">
    <source>
        <dbReference type="SAM" id="Coils"/>
    </source>
</evidence>
<dbReference type="AlphaFoldDB" id="A0AAW1PTM0"/>
<name>A0AAW1PTM0_9CHLO</name>
<keyword evidence="4" id="KW-1185">Reference proteome</keyword>
<keyword evidence="2" id="KW-0472">Membrane</keyword>
<organism evidence="3 4">
    <name type="scientific">[Myrmecia] bisecta</name>
    <dbReference type="NCBI Taxonomy" id="41462"/>
    <lineage>
        <taxon>Eukaryota</taxon>
        <taxon>Viridiplantae</taxon>
        <taxon>Chlorophyta</taxon>
        <taxon>core chlorophytes</taxon>
        <taxon>Trebouxiophyceae</taxon>
        <taxon>Trebouxiales</taxon>
        <taxon>Trebouxiaceae</taxon>
        <taxon>Myrmecia</taxon>
    </lineage>
</organism>
<dbReference type="EMBL" id="JALJOR010000008">
    <property type="protein sequence ID" value="KAK9812841.1"/>
    <property type="molecule type" value="Genomic_DNA"/>
</dbReference>
<proteinExistence type="predicted"/>
<feature type="transmembrane region" description="Helical" evidence="2">
    <location>
        <begin position="125"/>
        <end position="144"/>
    </location>
</feature>
<evidence type="ECO:0000313" key="3">
    <source>
        <dbReference type="EMBL" id="KAK9812841.1"/>
    </source>
</evidence>
<keyword evidence="2" id="KW-0812">Transmembrane</keyword>
<feature type="transmembrane region" description="Helical" evidence="2">
    <location>
        <begin position="150"/>
        <end position="167"/>
    </location>
</feature>
<feature type="coiled-coil region" evidence="1">
    <location>
        <begin position="29"/>
        <end position="84"/>
    </location>
</feature>
<protein>
    <submittedName>
        <fullName evidence="3">Uncharacterized protein</fullName>
    </submittedName>
</protein>
<feature type="transmembrane region" description="Helical" evidence="2">
    <location>
        <begin position="97"/>
        <end position="113"/>
    </location>
</feature>
<comment type="caution">
    <text evidence="3">The sequence shown here is derived from an EMBL/GenBank/DDBJ whole genome shotgun (WGS) entry which is preliminary data.</text>
</comment>
<reference evidence="3 4" key="1">
    <citation type="journal article" date="2024" name="Nat. Commun.">
        <title>Phylogenomics reveals the evolutionary origins of lichenization in chlorophyte algae.</title>
        <authorList>
            <person name="Puginier C."/>
            <person name="Libourel C."/>
            <person name="Otte J."/>
            <person name="Skaloud P."/>
            <person name="Haon M."/>
            <person name="Grisel S."/>
            <person name="Petersen M."/>
            <person name="Berrin J.G."/>
            <person name="Delaux P.M."/>
            <person name="Dal Grande F."/>
            <person name="Keller J."/>
        </authorList>
    </citation>
    <scope>NUCLEOTIDE SEQUENCE [LARGE SCALE GENOMIC DNA]</scope>
    <source>
        <strain evidence="3 4">SAG 2043</strain>
    </source>
</reference>
<evidence type="ECO:0000256" key="2">
    <source>
        <dbReference type="SAM" id="Phobius"/>
    </source>
</evidence>
<dbReference type="Proteomes" id="UP001489004">
    <property type="component" value="Unassembled WGS sequence"/>
</dbReference>
<gene>
    <name evidence="3" type="ORF">WJX72_004609</name>
</gene>